<protein>
    <submittedName>
        <fullName evidence="1">Uncharacterized protein</fullName>
    </submittedName>
</protein>
<feature type="non-terminal residue" evidence="1">
    <location>
        <position position="454"/>
    </location>
</feature>
<evidence type="ECO:0000313" key="1">
    <source>
        <dbReference type="EMBL" id="JAP89589.1"/>
    </source>
</evidence>
<reference evidence="1" key="1">
    <citation type="submission" date="2015-07" db="EMBL/GenBank/DDBJ databases">
        <title>Adaptation to a free-living lifestyle via gene acquisitions in the diplomonad Trepomonas sp. PC1.</title>
        <authorList>
            <person name="Xu F."/>
            <person name="Jerlstrom-Hultqvist J."/>
            <person name="Kolisko M."/>
            <person name="Simpson A.G.B."/>
            <person name="Roger A.J."/>
            <person name="Svard S.G."/>
            <person name="Andersson J.O."/>
        </authorList>
    </citation>
    <scope>NUCLEOTIDE SEQUENCE</scope>
    <source>
        <strain evidence="1">PC1</strain>
    </source>
</reference>
<accession>A0A146K211</accession>
<organism evidence="1">
    <name type="scientific">Trepomonas sp. PC1</name>
    <dbReference type="NCBI Taxonomy" id="1076344"/>
    <lineage>
        <taxon>Eukaryota</taxon>
        <taxon>Metamonada</taxon>
        <taxon>Diplomonadida</taxon>
        <taxon>Hexamitidae</taxon>
        <taxon>Hexamitinae</taxon>
        <taxon>Trepomonas</taxon>
    </lineage>
</organism>
<dbReference type="AlphaFoldDB" id="A0A146K211"/>
<name>A0A146K211_9EUKA</name>
<dbReference type="EMBL" id="GDID01007017">
    <property type="protein sequence ID" value="JAP89589.1"/>
    <property type="molecule type" value="Transcribed_RNA"/>
</dbReference>
<feature type="non-terminal residue" evidence="1">
    <location>
        <position position="1"/>
    </location>
</feature>
<proteinExistence type="predicted"/>
<sequence>VKFRQLLGYPCDTNFQPSQGDLLRKIQVDFDFFSMADLQHICEAVKNLDEKKRYTYDRTQPAQNYHQILMQLFLQDNTFCNSLWEQIKYTLIMLLDVDCVEFPTLSYKKYIQLCEGEKAMLKQYQNALQIQRQFKQQHCYVPILNNQYSKFVYQSDTQQKITGSKNIWLSDLPNSQKGERELMVDETKRVVSERVTGYLQQRKKTQLEDNYKNHWQQLQSAKVSDLIKITKIQQNLSFSSEEMDWTREILQKQKLMQPGYLQRLERLQSTFLAFNQLQQDNDQIYQELNAHFTSLNPRQFQLAFVKLRNNMVQLSQLILSSYSSFQAPIGPNLKCEPLITDLIAKVPMQYVVYFSKSLLDENFKFIQDDFSTFDFIFATLTKKDAFSEVWRASKSVCLDLAELEELRSWFLTEKSQISHFQHKNYLKVPLKSDKAETYQEIEKKDEKTKLCQVE</sequence>
<gene>
    <name evidence="1" type="ORF">TPC1_30916</name>
</gene>